<gene>
    <name evidence="3" type="ORF">Tco_0801398</name>
</gene>
<protein>
    <submittedName>
        <fullName evidence="3">Retrovirus-related pol polyprotein from transposon TNT 1-94</fullName>
    </submittedName>
</protein>
<feature type="compositionally biased region" description="Basic and acidic residues" evidence="1">
    <location>
        <begin position="657"/>
        <end position="672"/>
    </location>
</feature>
<dbReference type="Pfam" id="PF07727">
    <property type="entry name" value="RVT_2"/>
    <property type="match status" value="1"/>
</dbReference>
<proteinExistence type="predicted"/>
<sequence>MSDHSWIESMQDDLHQFKRLDVWELVPRPDGKNIIAVKWIWKNKSAENIVIRNKSHLVAKGYKQEEGIDFEESFALDARLEAVRMFVAFATHKNITIFQIDVKTAFLNGPLKEEVYVSQPDGFVDPYFPDHVYRLKKALYGLKQAPRAWYDKLSSFLIEHHFTKVTYAVEILKKHGMDECVSMSTPMAIKRLDTDLQGTPTDQTTYRQMTGGLMYLKSSRPDIAFVTFVCARYQARPTVKHLKEVKQIFQYLRQSYNMDLWYLKDSGFELISYSDANHAGCKDDCKSTSEGLQFLDVIMAQPQRQADVHQDELCLPNKRYALMDANNKIDLDNLLCPNESKIMANILQKHPLRFSIAASSSIPWIYLGTIFQLPQATDNNHERFVATSKFSERVPFYINDLGFTLELRSSSNYKTTGLHYSLEHPSILIPYPRFTKLIVSHYMTAFPEISHRVRDKYQNLEDDEMVKSIFNSGKNKADVWVDVPTTQSQLIESTHGTHRTTSAPRTPNPDVDEGKSSAPRNSTVIRLCIPSRRSTRLTPPTPIPTTVEADDIILQDTIQLSFAKQKSHDELEAKQNVQKVEEHLIAEEIEKLVERTENIGADEVDSSTLRQNDNQNDPSTRLEPRSNKESPEVEITAEVQPVNVNEKEEESAEDDYDLKRMEKGKNVEESRHTPSPTTIRSPRIHSTLISSDTEKLQELTVTNPKPSSSTPSSSSPKPKLSASQHILSLFKPKTVRFKRYKSFFDELQGHYRYLFEHLKTRFMPRKKFHVLAQHLQEIMEESLPKMVDTRVQELTKTQVPIYVAQGLIMERQQN</sequence>
<evidence type="ECO:0000256" key="1">
    <source>
        <dbReference type="SAM" id="MobiDB-lite"/>
    </source>
</evidence>
<keyword evidence="4" id="KW-1185">Reference proteome</keyword>
<feature type="compositionally biased region" description="Basic and acidic residues" evidence="1">
    <location>
        <begin position="620"/>
        <end position="631"/>
    </location>
</feature>
<organism evidence="3 4">
    <name type="scientific">Tanacetum coccineum</name>
    <dbReference type="NCBI Taxonomy" id="301880"/>
    <lineage>
        <taxon>Eukaryota</taxon>
        <taxon>Viridiplantae</taxon>
        <taxon>Streptophyta</taxon>
        <taxon>Embryophyta</taxon>
        <taxon>Tracheophyta</taxon>
        <taxon>Spermatophyta</taxon>
        <taxon>Magnoliopsida</taxon>
        <taxon>eudicotyledons</taxon>
        <taxon>Gunneridae</taxon>
        <taxon>Pentapetalae</taxon>
        <taxon>asterids</taxon>
        <taxon>campanulids</taxon>
        <taxon>Asterales</taxon>
        <taxon>Asteraceae</taxon>
        <taxon>Asteroideae</taxon>
        <taxon>Anthemideae</taxon>
        <taxon>Anthemidinae</taxon>
        <taxon>Tanacetum</taxon>
    </lineage>
</organism>
<accession>A0ABQ4ZWS0</accession>
<dbReference type="SUPFAM" id="SSF56672">
    <property type="entry name" value="DNA/RNA polymerases"/>
    <property type="match status" value="1"/>
</dbReference>
<feature type="compositionally biased region" description="Polar residues" evidence="1">
    <location>
        <begin position="606"/>
        <end position="619"/>
    </location>
</feature>
<name>A0ABQ4ZWS0_9ASTR</name>
<evidence type="ECO:0000313" key="3">
    <source>
        <dbReference type="EMBL" id="GJS94430.1"/>
    </source>
</evidence>
<reference evidence="3" key="2">
    <citation type="submission" date="2022-01" db="EMBL/GenBank/DDBJ databases">
        <authorList>
            <person name="Yamashiro T."/>
            <person name="Shiraishi A."/>
            <person name="Satake H."/>
            <person name="Nakayama K."/>
        </authorList>
    </citation>
    <scope>NUCLEOTIDE SEQUENCE</scope>
</reference>
<dbReference type="PANTHER" id="PTHR11439">
    <property type="entry name" value="GAG-POL-RELATED RETROTRANSPOSON"/>
    <property type="match status" value="1"/>
</dbReference>
<dbReference type="EMBL" id="BQNB010011730">
    <property type="protein sequence ID" value="GJS94430.1"/>
    <property type="molecule type" value="Genomic_DNA"/>
</dbReference>
<dbReference type="InterPro" id="IPR013103">
    <property type="entry name" value="RVT_2"/>
</dbReference>
<reference evidence="3" key="1">
    <citation type="journal article" date="2022" name="Int. J. Mol. Sci.">
        <title>Draft Genome of Tanacetum Coccineum: Genomic Comparison of Closely Related Tanacetum-Family Plants.</title>
        <authorList>
            <person name="Yamashiro T."/>
            <person name="Shiraishi A."/>
            <person name="Nakayama K."/>
            <person name="Satake H."/>
        </authorList>
    </citation>
    <scope>NUCLEOTIDE SEQUENCE</scope>
</reference>
<feature type="domain" description="Reverse transcriptase Ty1/copia-type" evidence="2">
    <location>
        <begin position="21"/>
        <end position="173"/>
    </location>
</feature>
<evidence type="ECO:0000313" key="4">
    <source>
        <dbReference type="Proteomes" id="UP001151760"/>
    </source>
</evidence>
<evidence type="ECO:0000259" key="2">
    <source>
        <dbReference type="Pfam" id="PF07727"/>
    </source>
</evidence>
<dbReference type="PANTHER" id="PTHR11439:SF495">
    <property type="entry name" value="REVERSE TRANSCRIPTASE, RNA-DEPENDENT DNA POLYMERASE-RELATED"/>
    <property type="match status" value="1"/>
</dbReference>
<feature type="region of interest" description="Disordered" evidence="1">
    <location>
        <begin position="600"/>
        <end position="720"/>
    </location>
</feature>
<feature type="compositionally biased region" description="Polar residues" evidence="1">
    <location>
        <begin position="491"/>
        <end position="505"/>
    </location>
</feature>
<dbReference type="Proteomes" id="UP001151760">
    <property type="component" value="Unassembled WGS sequence"/>
</dbReference>
<feature type="compositionally biased region" description="Low complexity" evidence="1">
    <location>
        <begin position="704"/>
        <end position="720"/>
    </location>
</feature>
<feature type="region of interest" description="Disordered" evidence="1">
    <location>
        <begin position="491"/>
        <end position="522"/>
    </location>
</feature>
<dbReference type="InterPro" id="IPR043502">
    <property type="entry name" value="DNA/RNA_pol_sf"/>
</dbReference>
<feature type="compositionally biased region" description="Acidic residues" evidence="1">
    <location>
        <begin position="647"/>
        <end position="656"/>
    </location>
</feature>
<comment type="caution">
    <text evidence="3">The sequence shown here is derived from an EMBL/GenBank/DDBJ whole genome shotgun (WGS) entry which is preliminary data.</text>
</comment>